<keyword evidence="2 5" id="KW-0012">Acyltransferase</keyword>
<dbReference type="NCBIfam" id="NF005262">
    <property type="entry name" value="PRK06765.1"/>
    <property type="match status" value="1"/>
</dbReference>
<organism evidence="5 6">
    <name type="scientific">Aliiglaciecola lipolytica E3</name>
    <dbReference type="NCBI Taxonomy" id="1127673"/>
    <lineage>
        <taxon>Bacteria</taxon>
        <taxon>Pseudomonadati</taxon>
        <taxon>Pseudomonadota</taxon>
        <taxon>Gammaproteobacteria</taxon>
        <taxon>Alteromonadales</taxon>
        <taxon>Alteromonadaceae</taxon>
        <taxon>Aliiglaciecola</taxon>
    </lineage>
</organism>
<comment type="subunit">
    <text evidence="2">Homodimer.</text>
</comment>
<evidence type="ECO:0000259" key="4">
    <source>
        <dbReference type="Pfam" id="PF00561"/>
    </source>
</evidence>
<comment type="subcellular location">
    <subcellularLocation>
        <location evidence="2">Cytoplasm</location>
    </subcellularLocation>
</comment>
<accession>K6Y3U6</accession>
<keyword evidence="2" id="KW-0963">Cytoplasm</keyword>
<dbReference type="InterPro" id="IPR008220">
    <property type="entry name" value="HAT_MetX-like"/>
</dbReference>
<evidence type="ECO:0000256" key="3">
    <source>
        <dbReference type="PIRSR" id="PIRSR000443-1"/>
    </source>
</evidence>
<dbReference type="Proteomes" id="UP000006334">
    <property type="component" value="Unassembled WGS sequence"/>
</dbReference>
<dbReference type="PANTHER" id="PTHR32268">
    <property type="entry name" value="HOMOSERINE O-ACETYLTRANSFERASE"/>
    <property type="match status" value="1"/>
</dbReference>
<dbReference type="STRING" id="1127673.GLIP_0292"/>
<dbReference type="RefSeq" id="WP_008842762.1">
    <property type="nucleotide sequence ID" value="NZ_BAEN01000011.1"/>
</dbReference>
<dbReference type="GO" id="GO:0004414">
    <property type="term" value="F:homoserine O-acetyltransferase activity"/>
    <property type="evidence" value="ECO:0007669"/>
    <property type="project" value="TreeGrafter"/>
</dbReference>
<dbReference type="ESTHER" id="9alte-k6y3u6">
    <property type="family name" value="Homoserine_transacetylase"/>
</dbReference>
<feature type="active site" description="Nucleophile" evidence="3">
    <location>
        <position position="180"/>
    </location>
</feature>
<dbReference type="GO" id="GO:0009092">
    <property type="term" value="P:homoserine metabolic process"/>
    <property type="evidence" value="ECO:0007669"/>
    <property type="project" value="TreeGrafter"/>
</dbReference>
<comment type="similarity">
    <text evidence="2">Belongs to the AB hydrolase superfamily. MetX family.</text>
</comment>
<evidence type="ECO:0000256" key="1">
    <source>
        <dbReference type="ARBA" id="ARBA00022679"/>
    </source>
</evidence>
<dbReference type="Gene3D" id="3.40.50.1820">
    <property type="entry name" value="alpha/beta hydrolase"/>
    <property type="match status" value="1"/>
</dbReference>
<dbReference type="eggNOG" id="COG2021">
    <property type="taxonomic scope" value="Bacteria"/>
</dbReference>
<evidence type="ECO:0000313" key="6">
    <source>
        <dbReference type="Proteomes" id="UP000006334"/>
    </source>
</evidence>
<keyword evidence="6" id="KW-1185">Reference proteome</keyword>
<dbReference type="SUPFAM" id="SSF53474">
    <property type="entry name" value="alpha/beta-Hydrolases"/>
    <property type="match status" value="1"/>
</dbReference>
<feature type="active site" evidence="2 3">
    <location>
        <position position="345"/>
    </location>
</feature>
<dbReference type="Pfam" id="PF00561">
    <property type="entry name" value="Abhydrolase_1"/>
    <property type="match status" value="1"/>
</dbReference>
<feature type="domain" description="AB hydrolase-1" evidence="4">
    <location>
        <begin position="148"/>
        <end position="252"/>
    </location>
</feature>
<protein>
    <recommendedName>
        <fullName evidence="2">Probable acyltransferase</fullName>
        <ecNumber evidence="2">2.3.1.-</ecNumber>
    </recommendedName>
</protein>
<dbReference type="Gene3D" id="1.10.1740.110">
    <property type="match status" value="1"/>
</dbReference>
<dbReference type="GO" id="GO:0005737">
    <property type="term" value="C:cytoplasm"/>
    <property type="evidence" value="ECO:0007669"/>
    <property type="project" value="UniProtKB-SubCell"/>
</dbReference>
<dbReference type="GO" id="GO:0009086">
    <property type="term" value="P:methionine biosynthetic process"/>
    <property type="evidence" value="ECO:0007669"/>
    <property type="project" value="TreeGrafter"/>
</dbReference>
<dbReference type="HAMAP" id="MF_00296">
    <property type="entry name" value="MetX_acyltransf"/>
    <property type="match status" value="1"/>
</dbReference>
<name>K6Y3U6_9ALTE</name>
<evidence type="ECO:0000256" key="2">
    <source>
        <dbReference type="HAMAP-Rule" id="MF_00296"/>
    </source>
</evidence>
<dbReference type="AlphaFoldDB" id="K6Y3U6"/>
<keyword evidence="1 2" id="KW-0808">Transferase</keyword>
<comment type="caution">
    <text evidence="5">The sequence shown here is derived from an EMBL/GenBank/DDBJ whole genome shotgun (WGS) entry which is preliminary data.</text>
</comment>
<proteinExistence type="inferred from homology"/>
<dbReference type="InterPro" id="IPR000073">
    <property type="entry name" value="AB_hydrolase_1"/>
</dbReference>
<dbReference type="EC" id="2.3.1.-" evidence="2"/>
<feature type="active site" evidence="3">
    <location>
        <position position="378"/>
    </location>
</feature>
<dbReference type="PANTHER" id="PTHR32268:SF11">
    <property type="entry name" value="HOMOSERINE O-ACETYLTRANSFERASE"/>
    <property type="match status" value="1"/>
</dbReference>
<dbReference type="InterPro" id="IPR029058">
    <property type="entry name" value="AB_hydrolase_fold"/>
</dbReference>
<gene>
    <name evidence="5" type="primary">metX</name>
    <name evidence="5" type="ORF">GLIP_0292</name>
</gene>
<evidence type="ECO:0000313" key="5">
    <source>
        <dbReference type="EMBL" id="GAC12942.1"/>
    </source>
</evidence>
<dbReference type="EMBL" id="BAEN01000011">
    <property type="protein sequence ID" value="GAC12942.1"/>
    <property type="molecule type" value="Genomic_DNA"/>
</dbReference>
<sequence length="398" mass="43527">MLVCFATQSACANNNDRSNANIDEQKNLPLVQKNAFTSENFITFGGKTIPSVTVGWESYGNLNAAKDNVILITHYFTGNSHAAGKYQLSDTTAGYWNDIIGPGKAIDTDRFYVISVDSLANLGVHDPNVITTGPASINPATGKPYGLDFPVVTIRDFVNVQKQLLTSLGISKLYAVVGPSMGSMQALDWAIAYPEWVERMISVIGAGEADAWTSANLEHWASPIKLDKHWQQGNYYDSQPPVDGLVASLMLITQDALYPDFFNQVGEQIGFSTSETGPLEDIRQTPSIVNWLKKRAQARAETMDANHLLYLVRACQLYVAGHQGDLKNALQKVQAKTLFLPAATDLLLMPYNVEKTHQLLLDSGKDSQLKILPGTLGHLEGVTGISKHAELINSFLNK</sequence>
<dbReference type="PIRSF" id="PIRSF000443">
    <property type="entry name" value="Homoser_Ac_trans"/>
    <property type="match status" value="1"/>
</dbReference>
<reference evidence="5 6" key="1">
    <citation type="journal article" date="2017" name="Antonie Van Leeuwenhoek">
        <title>Rhizobium rhizosphaerae sp. nov., a novel species isolated from rice rhizosphere.</title>
        <authorList>
            <person name="Zhao J.J."/>
            <person name="Zhang J."/>
            <person name="Zhang R.J."/>
            <person name="Zhang C.W."/>
            <person name="Yin H.Q."/>
            <person name="Zhang X.X."/>
        </authorList>
    </citation>
    <scope>NUCLEOTIDE SEQUENCE [LARGE SCALE GENOMIC DNA]</scope>
    <source>
        <strain evidence="5 6">E3</strain>
    </source>
</reference>
<keyword evidence="2" id="KW-0028">Amino-acid biosynthesis</keyword>
<comment type="caution">
    <text evidence="2">Lacks conserved residue(s) required for the propagation of feature annotation.</text>
</comment>